<dbReference type="SUPFAM" id="SSF51735">
    <property type="entry name" value="NAD(P)-binding Rossmann-fold domains"/>
    <property type="match status" value="1"/>
</dbReference>
<dbReference type="PRINTS" id="PR00081">
    <property type="entry name" value="GDHRDH"/>
</dbReference>
<evidence type="ECO:0000256" key="1">
    <source>
        <dbReference type="ARBA" id="ARBA00006484"/>
    </source>
</evidence>
<dbReference type="InterPro" id="IPR002347">
    <property type="entry name" value="SDR_fam"/>
</dbReference>
<dbReference type="PANTHER" id="PTHR43639">
    <property type="entry name" value="OXIDOREDUCTASE, SHORT-CHAIN DEHYDROGENASE/REDUCTASE FAMILY (AFU_ORTHOLOGUE AFUA_5G02870)"/>
    <property type="match status" value="1"/>
</dbReference>
<evidence type="ECO:0000313" key="5">
    <source>
        <dbReference type="Proteomes" id="UP000823521"/>
    </source>
</evidence>
<dbReference type="Gene3D" id="3.40.50.720">
    <property type="entry name" value="NAD(P)-binding Rossmann-like Domain"/>
    <property type="match status" value="1"/>
</dbReference>
<dbReference type="PANTHER" id="PTHR43639:SF1">
    <property type="entry name" value="SHORT-CHAIN DEHYDROGENASE_REDUCTASE FAMILY PROTEIN"/>
    <property type="match status" value="1"/>
</dbReference>
<comment type="caution">
    <text evidence="4">The sequence shown here is derived from an EMBL/GenBank/DDBJ whole genome shotgun (WGS) entry which is preliminary data.</text>
</comment>
<dbReference type="Pfam" id="PF13561">
    <property type="entry name" value="adh_short_C2"/>
    <property type="match status" value="2"/>
</dbReference>
<keyword evidence="5" id="KW-1185">Reference proteome</keyword>
<evidence type="ECO:0000256" key="2">
    <source>
        <dbReference type="ARBA" id="ARBA00023002"/>
    </source>
</evidence>
<protein>
    <submittedName>
        <fullName evidence="4">SDR family oxidoreductase</fullName>
    </submittedName>
</protein>
<dbReference type="Proteomes" id="UP000823521">
    <property type="component" value="Unassembled WGS sequence"/>
</dbReference>
<organism evidence="4 5">
    <name type="scientific">Micromonospora echinofusca</name>
    <dbReference type="NCBI Taxonomy" id="47858"/>
    <lineage>
        <taxon>Bacteria</taxon>
        <taxon>Bacillati</taxon>
        <taxon>Actinomycetota</taxon>
        <taxon>Actinomycetes</taxon>
        <taxon>Micromonosporales</taxon>
        <taxon>Micromonosporaceae</taxon>
        <taxon>Micromonospora</taxon>
    </lineage>
</organism>
<evidence type="ECO:0000256" key="3">
    <source>
        <dbReference type="SAM" id="MobiDB-lite"/>
    </source>
</evidence>
<dbReference type="InterPro" id="IPR036291">
    <property type="entry name" value="NAD(P)-bd_dom_sf"/>
</dbReference>
<feature type="region of interest" description="Disordered" evidence="3">
    <location>
        <begin position="147"/>
        <end position="166"/>
    </location>
</feature>
<name>A0ABS3VY79_MICEH</name>
<keyword evidence="2" id="KW-0560">Oxidoreductase</keyword>
<proteinExistence type="inferred from homology"/>
<accession>A0ABS3VY79</accession>
<reference evidence="4 5" key="1">
    <citation type="submission" date="2019-12" db="EMBL/GenBank/DDBJ databases">
        <title>Whole genome sequencing of endophytic Actinobacterium Micromonospora sp. MPMI6T.</title>
        <authorList>
            <person name="Evv R."/>
            <person name="Podile A.R."/>
        </authorList>
    </citation>
    <scope>NUCLEOTIDE SEQUENCE [LARGE SCALE GENOMIC DNA]</scope>
    <source>
        <strain evidence="4 5">MPMI6</strain>
    </source>
</reference>
<gene>
    <name evidence="4" type="ORF">GSF22_26030</name>
</gene>
<dbReference type="EMBL" id="WVUH01000300">
    <property type="protein sequence ID" value="MBO4209426.1"/>
    <property type="molecule type" value="Genomic_DNA"/>
</dbReference>
<sequence>MPIMTERIALVTGVSRRVGIGAAVARRFAAAGYRLHLTGLPAFDEAQPYGGDPDGVTALLTELGGRATYQAVDLIDPAAPGHLVAETVRRYGRIDAVVAVHAYCTDTPLGALDPQEIDRHLIVNVRAGMLLAEAFATTFAALRRAWSGPGDDGSEPTGTGDPGRADGRLVFFSTGQRLGPMPNTLAYAVSKAAVENLTVQLAPVLMAQGITVNCVHPGPTDTGYAPPEAYAAVARRFPGGRWGTPDDAARLVEWLCSPDGHWITGQVIDSEGGFNRYG</sequence>
<evidence type="ECO:0000313" key="4">
    <source>
        <dbReference type="EMBL" id="MBO4209426.1"/>
    </source>
</evidence>
<comment type="similarity">
    <text evidence="1">Belongs to the short-chain dehydrogenases/reductases (SDR) family.</text>
</comment>